<dbReference type="EMBL" id="CM056816">
    <property type="protein sequence ID" value="KAJ8634032.1"/>
    <property type="molecule type" value="Genomic_DNA"/>
</dbReference>
<gene>
    <name evidence="1" type="ORF">MRB53_027368</name>
</gene>
<evidence type="ECO:0000313" key="1">
    <source>
        <dbReference type="EMBL" id="KAJ8634032.1"/>
    </source>
</evidence>
<dbReference type="Proteomes" id="UP001234297">
    <property type="component" value="Chromosome 8"/>
</dbReference>
<proteinExistence type="predicted"/>
<comment type="caution">
    <text evidence="1">The sequence shown here is derived from an EMBL/GenBank/DDBJ whole genome shotgun (WGS) entry which is preliminary data.</text>
</comment>
<reference evidence="1 2" key="1">
    <citation type="journal article" date="2022" name="Hortic Res">
        <title>A haplotype resolved chromosomal level avocado genome allows analysis of novel avocado genes.</title>
        <authorList>
            <person name="Nath O."/>
            <person name="Fletcher S.J."/>
            <person name="Hayward A."/>
            <person name="Shaw L.M."/>
            <person name="Masouleh A.K."/>
            <person name="Furtado A."/>
            <person name="Henry R.J."/>
            <person name="Mitter N."/>
        </authorList>
    </citation>
    <scope>NUCLEOTIDE SEQUENCE [LARGE SCALE GENOMIC DNA]</scope>
    <source>
        <strain evidence="2">cv. Hass</strain>
    </source>
</reference>
<protein>
    <submittedName>
        <fullName evidence="1">Uncharacterized protein</fullName>
    </submittedName>
</protein>
<sequence>MDPDPAQITPPTNGAVNDLNRPPRLPRWTRQEILVLIQGKRVAETRVRRGGPRAHQLGGAHHQVEPKWASVASYCRRHGVSRGPVQCRKRWSNLAGDYRKIKEWEAQISDGSESFWVMRNDARRERKLPGFFDREVYEVLEGGDAAAEAAVAVAGEEEVGLDGLNSDFDPSKEEEEAAESMEKEAEVEAGMPVSAETAERPEMEAEVAVPVSEKKYQPVYQEYLNPGTPNEQQAALNPEKGSTSRDGKKRRRVSPEGGGVTNLQGQIIEIVEQNSKMMKTQFEAMNINCQLDRNQRKDHTESLIGVLSRLADALGRIADKL</sequence>
<evidence type="ECO:0000313" key="2">
    <source>
        <dbReference type="Proteomes" id="UP001234297"/>
    </source>
</evidence>
<organism evidence="1 2">
    <name type="scientific">Persea americana</name>
    <name type="common">Avocado</name>
    <dbReference type="NCBI Taxonomy" id="3435"/>
    <lineage>
        <taxon>Eukaryota</taxon>
        <taxon>Viridiplantae</taxon>
        <taxon>Streptophyta</taxon>
        <taxon>Embryophyta</taxon>
        <taxon>Tracheophyta</taxon>
        <taxon>Spermatophyta</taxon>
        <taxon>Magnoliopsida</taxon>
        <taxon>Magnoliidae</taxon>
        <taxon>Laurales</taxon>
        <taxon>Lauraceae</taxon>
        <taxon>Persea</taxon>
    </lineage>
</organism>
<name>A0ACC2LKP3_PERAE</name>
<keyword evidence="2" id="KW-1185">Reference proteome</keyword>
<accession>A0ACC2LKP3</accession>